<organism evidence="1 2">
    <name type="scientific">Acetobacter musti</name>
    <dbReference type="NCBI Taxonomy" id="864732"/>
    <lineage>
        <taxon>Bacteria</taxon>
        <taxon>Pseudomonadati</taxon>
        <taxon>Pseudomonadota</taxon>
        <taxon>Alphaproteobacteria</taxon>
        <taxon>Acetobacterales</taxon>
        <taxon>Acetobacteraceae</taxon>
        <taxon>Acetobacter</taxon>
    </lineage>
</organism>
<proteinExistence type="predicted"/>
<evidence type="ECO:0000313" key="2">
    <source>
        <dbReference type="Proteomes" id="UP000635278"/>
    </source>
</evidence>
<dbReference type="Proteomes" id="UP000635278">
    <property type="component" value="Unassembled WGS sequence"/>
</dbReference>
<reference evidence="1 2" key="1">
    <citation type="journal article" date="2020" name="Int. J. Syst. Evol. Microbiol.">
        <title>Novel acetic acid bacteria from cider fermentations: Acetobacter conturbans sp. nov. and Acetobacter fallax sp. nov.</title>
        <authorList>
            <person name="Sombolestani A.S."/>
            <person name="Cleenwerck I."/>
            <person name="Cnockaert M."/>
            <person name="Borremans W."/>
            <person name="Wieme A.D."/>
            <person name="De Vuyst L."/>
            <person name="Vandamme P."/>
        </authorList>
    </citation>
    <scope>NUCLEOTIDE SEQUENCE [LARGE SCALE GENOMIC DNA]</scope>
    <source>
        <strain evidence="1 2">LMG 30640</strain>
    </source>
</reference>
<gene>
    <name evidence="1" type="ORF">GOB93_14740</name>
</gene>
<name>A0ABX0JS97_9PROT</name>
<accession>A0ABX0JS97</accession>
<evidence type="ECO:0000313" key="1">
    <source>
        <dbReference type="EMBL" id="NHN85890.1"/>
    </source>
</evidence>
<protein>
    <recommendedName>
        <fullName evidence="3">Flavin reductase like domain-containing protein</fullName>
    </recommendedName>
</protein>
<dbReference type="RefSeq" id="WP_173584282.1">
    <property type="nucleotide sequence ID" value="NZ_WOTB01000022.1"/>
</dbReference>
<comment type="caution">
    <text evidence="1">The sequence shown here is derived from an EMBL/GenBank/DDBJ whole genome shotgun (WGS) entry which is preliminary data.</text>
</comment>
<sequence length="50" mass="5375">MTPEQVRKMIDALPEFPVLAVTASTPAADTFRLSLVVASRIIPAAIGRPR</sequence>
<dbReference type="EMBL" id="WOTB01000022">
    <property type="protein sequence ID" value="NHN85890.1"/>
    <property type="molecule type" value="Genomic_DNA"/>
</dbReference>
<keyword evidence="2" id="KW-1185">Reference proteome</keyword>
<evidence type="ECO:0008006" key="3">
    <source>
        <dbReference type="Google" id="ProtNLM"/>
    </source>
</evidence>